<protein>
    <submittedName>
        <fullName evidence="2">Uncharacterized protein</fullName>
    </submittedName>
</protein>
<dbReference type="EMBL" id="QQAH01000001">
    <property type="protein sequence ID" value="RDD83123.1"/>
    <property type="molecule type" value="Genomic_DNA"/>
</dbReference>
<accession>A0A369US32</accession>
<name>A0A369US32_9GAMM</name>
<evidence type="ECO:0000313" key="3">
    <source>
        <dbReference type="Proteomes" id="UP000253782"/>
    </source>
</evidence>
<evidence type="ECO:0000313" key="2">
    <source>
        <dbReference type="EMBL" id="RDD83123.1"/>
    </source>
</evidence>
<feature type="region of interest" description="Disordered" evidence="1">
    <location>
        <begin position="41"/>
        <end position="60"/>
    </location>
</feature>
<dbReference type="AlphaFoldDB" id="A0A369US32"/>
<evidence type="ECO:0000256" key="1">
    <source>
        <dbReference type="SAM" id="MobiDB-lite"/>
    </source>
</evidence>
<comment type="caution">
    <text evidence="2">The sequence shown here is derived from an EMBL/GenBank/DDBJ whole genome shotgun (WGS) entry which is preliminary data.</text>
</comment>
<reference evidence="2 3" key="1">
    <citation type="submission" date="2018-07" db="EMBL/GenBank/DDBJ databases">
        <title>Dyella tabacisoli L4-6T, whole genome shotgun sequence.</title>
        <authorList>
            <person name="Zhou X.-K."/>
            <person name="Li W.-J."/>
            <person name="Duan Y.-Q."/>
        </authorList>
    </citation>
    <scope>NUCLEOTIDE SEQUENCE [LARGE SCALE GENOMIC DNA]</scope>
    <source>
        <strain evidence="2 3">L4-6</strain>
    </source>
</reference>
<keyword evidence="3" id="KW-1185">Reference proteome</keyword>
<gene>
    <name evidence="2" type="ORF">DVJ77_00435</name>
</gene>
<proteinExistence type="predicted"/>
<organism evidence="2 3">
    <name type="scientific">Dyella tabacisoli</name>
    <dbReference type="NCBI Taxonomy" id="2282381"/>
    <lineage>
        <taxon>Bacteria</taxon>
        <taxon>Pseudomonadati</taxon>
        <taxon>Pseudomonadota</taxon>
        <taxon>Gammaproteobacteria</taxon>
        <taxon>Lysobacterales</taxon>
        <taxon>Rhodanobacteraceae</taxon>
        <taxon>Dyella</taxon>
    </lineage>
</organism>
<dbReference type="Proteomes" id="UP000253782">
    <property type="component" value="Unassembled WGS sequence"/>
</dbReference>
<sequence>MAGRPCTQGLPDRGFFLPEFLWPEFRWPCLLWHATIIPNGGFSTAPHSSRIAPNTPSRDD</sequence>